<dbReference type="RefSeq" id="WP_244459724.1">
    <property type="nucleotide sequence ID" value="NZ_AP025637.1"/>
</dbReference>
<sequence>MIVLDNPPDAPRAACTPWALPPAGSVRLTVGYVGRVLETEVPMTANGQSGHFTADCGPGYLEEILWTQAASGGCWPFAAMVRNPTRSLETPLQALAFAHLAAKRDEEVEDIAGVFAQLYGITDPTAVHLVVMLHRDLASETEIGHVETYAFGAFERGFGQRVPTANKVLLLTNTVNAAVTRYGHFGEITQEDVAALKAGQALPPCVFS</sequence>
<organism evidence="1 2">
    <name type="scientific">Roseomonas fluvialis</name>
    <dbReference type="NCBI Taxonomy" id="1750527"/>
    <lineage>
        <taxon>Bacteria</taxon>
        <taxon>Pseudomonadati</taxon>
        <taxon>Pseudomonadota</taxon>
        <taxon>Alphaproteobacteria</taxon>
        <taxon>Acetobacterales</taxon>
        <taxon>Roseomonadaceae</taxon>
        <taxon>Roseomonas</taxon>
    </lineage>
</organism>
<keyword evidence="2" id="KW-1185">Reference proteome</keyword>
<accession>A0ABM7Y3U0</accession>
<reference evidence="1 2" key="1">
    <citation type="journal article" date="2016" name="Microbes Environ.">
        <title>Phylogenetically diverse aerobic anoxygenic phototrophic bacteria isolated from epilithic biofilms in Tama river, Japan.</title>
        <authorList>
            <person name="Hirose S."/>
            <person name="Matsuura K."/>
            <person name="Haruta S."/>
        </authorList>
    </citation>
    <scope>NUCLEOTIDE SEQUENCE [LARGE SCALE GENOMIC DNA]</scope>
    <source>
        <strain evidence="1 2">S08</strain>
    </source>
</reference>
<dbReference type="PROSITE" id="PS00139">
    <property type="entry name" value="THIOL_PROTEASE_CYS"/>
    <property type="match status" value="1"/>
</dbReference>
<gene>
    <name evidence="1" type="ORF">Rmf_24530</name>
</gene>
<evidence type="ECO:0000313" key="1">
    <source>
        <dbReference type="EMBL" id="BDG72524.1"/>
    </source>
</evidence>
<protein>
    <submittedName>
        <fullName evidence="1">Uncharacterized protein</fullName>
    </submittedName>
</protein>
<dbReference type="InterPro" id="IPR000169">
    <property type="entry name" value="Pept_cys_AS"/>
</dbReference>
<dbReference type="EMBL" id="AP025637">
    <property type="protein sequence ID" value="BDG72524.1"/>
    <property type="molecule type" value="Genomic_DNA"/>
</dbReference>
<evidence type="ECO:0000313" key="2">
    <source>
        <dbReference type="Proteomes" id="UP000831327"/>
    </source>
</evidence>
<name>A0ABM7Y3U0_9PROT</name>
<dbReference type="Proteomes" id="UP000831327">
    <property type="component" value="Chromosome"/>
</dbReference>
<proteinExistence type="predicted"/>